<comment type="caution">
    <text evidence="1">The sequence shown here is derived from an EMBL/GenBank/DDBJ whole genome shotgun (WGS) entry which is preliminary data.</text>
</comment>
<name>A0ABU3GR70_9SPHI</name>
<dbReference type="InterPro" id="IPR045788">
    <property type="entry name" value="MobC_2"/>
</dbReference>
<accession>A0ABU3GR70</accession>
<organism evidence="1 2">
    <name type="scientific">Mucilaginibacter terrae</name>
    <dbReference type="NCBI Taxonomy" id="1955052"/>
    <lineage>
        <taxon>Bacteria</taxon>
        <taxon>Pseudomonadati</taxon>
        <taxon>Bacteroidota</taxon>
        <taxon>Sphingobacteriia</taxon>
        <taxon>Sphingobacteriales</taxon>
        <taxon>Sphingobacteriaceae</taxon>
        <taxon>Mucilaginibacter</taxon>
    </lineage>
</organism>
<proteinExistence type="predicted"/>
<evidence type="ECO:0008006" key="3">
    <source>
        <dbReference type="Google" id="ProtNLM"/>
    </source>
</evidence>
<dbReference type="Proteomes" id="UP001258315">
    <property type="component" value="Unassembled WGS sequence"/>
</dbReference>
<dbReference type="RefSeq" id="WP_311948596.1">
    <property type="nucleotide sequence ID" value="NZ_JAVLVU010000001.1"/>
</dbReference>
<protein>
    <recommendedName>
        <fullName evidence="3">Plasmid mobilization relaxosome protein MobC</fullName>
    </recommendedName>
</protein>
<gene>
    <name evidence="1" type="ORF">QE417_001346</name>
</gene>
<evidence type="ECO:0000313" key="2">
    <source>
        <dbReference type="Proteomes" id="UP001258315"/>
    </source>
</evidence>
<sequence length="155" mass="17868">MPPLSEVGGGLESHLMMGCIDVEEETMAEENEAKKRFIGFRLSAGEYESVEKGWKKTTLRKLSEYVRRVLMGKTITVYTRNKSLDDLMEEMVLLRRELNAIGVNFNQAVHRLHTLDHLPQMQLWLTAFERDKGALFGKVEAIKSRLDQLADEWLL</sequence>
<reference evidence="2" key="1">
    <citation type="submission" date="2023-07" db="EMBL/GenBank/DDBJ databases">
        <title>Functional and genomic diversity of the sorghum phyllosphere microbiome.</title>
        <authorList>
            <person name="Shade A."/>
        </authorList>
    </citation>
    <scope>NUCLEOTIDE SEQUENCE [LARGE SCALE GENOMIC DNA]</scope>
    <source>
        <strain evidence="2">SORGH_AS_0422</strain>
    </source>
</reference>
<dbReference type="EMBL" id="JAVLVU010000001">
    <property type="protein sequence ID" value="MDT3402274.1"/>
    <property type="molecule type" value="Genomic_DNA"/>
</dbReference>
<dbReference type="Pfam" id="PF19514">
    <property type="entry name" value="MobC_2"/>
    <property type="match status" value="1"/>
</dbReference>
<keyword evidence="2" id="KW-1185">Reference proteome</keyword>
<evidence type="ECO:0000313" key="1">
    <source>
        <dbReference type="EMBL" id="MDT3402274.1"/>
    </source>
</evidence>